<comment type="similarity">
    <text evidence="2">Belongs to the methyl-accepting chemotaxis (MCP) protein family.</text>
</comment>
<evidence type="ECO:0000313" key="7">
    <source>
        <dbReference type="Proteomes" id="UP000006546"/>
    </source>
</evidence>
<evidence type="ECO:0000256" key="2">
    <source>
        <dbReference type="ARBA" id="ARBA00029447"/>
    </source>
</evidence>
<dbReference type="PROSITE" id="PS50111">
    <property type="entry name" value="CHEMOTAXIS_TRANSDUC_2"/>
    <property type="match status" value="1"/>
</dbReference>
<dbReference type="GO" id="GO:0006935">
    <property type="term" value="P:chemotaxis"/>
    <property type="evidence" value="ECO:0007669"/>
    <property type="project" value="UniProtKB-KW"/>
</dbReference>
<name>F4LN06_TREBD</name>
<keyword evidence="4" id="KW-1133">Transmembrane helix</keyword>
<keyword evidence="3" id="KW-0807">Transducer</keyword>
<feature type="domain" description="Methyl-accepting transducer" evidence="5">
    <location>
        <begin position="273"/>
        <end position="495"/>
    </location>
</feature>
<dbReference type="InterPro" id="IPR004090">
    <property type="entry name" value="Chemotax_Me-accpt_rcpt"/>
</dbReference>
<dbReference type="EMBL" id="CP002696">
    <property type="protein sequence ID" value="AEE15792.1"/>
    <property type="molecule type" value="Genomic_DNA"/>
</dbReference>
<dbReference type="Pfam" id="PF00015">
    <property type="entry name" value="MCPsignal"/>
    <property type="match status" value="1"/>
</dbReference>
<dbReference type="AlphaFoldDB" id="F4LN06"/>
<protein>
    <submittedName>
        <fullName evidence="6">Methyl-accepting chemotaxis sensory transducer</fullName>
    </submittedName>
</protein>
<accession>F4LN06</accession>
<sequence>MSMLRQLKITARIVVCFTVVSAFALALGIISISTATSIQKKYQEAHSQTIRLSSLLQALLIDSAELRQAYPKIVLSVTYGEDVSEMTNRLDTAASDAKRNFDQFETISVSAASRTLLDTARQAFSAYIETGNTWCEKIEKNADRRIVFGSEYAALSAIATQYNKSLTELSTALDADILAAQQQLTALVSQKILFTVVLMAAVVAFSVVIGYLLSQSIIRPVNTVHTGLSLMSTGNLIMKELSAKDRQKVTEGKDAVAGMGKALNVLLESLTDIVRAIHSGAINVAGNSTQISKNSQTLSTGASEQAASIEELSATMDEMASNVRQTDMNAQKTGEIAKKTAEDGRISGEAVKQTVSAMQQIAAKITIIESIASQTNLLALNAAIEAARAGEAGKGFAVVASEVRKLAERSQTASKEISELSQQSVAVAEKSGELMEQVVPNIESTAELVQEIVSACSEQDKGIQQINAAISQLDSVVEENASESVALADMAQQLESHAATLLTTIRHFKFDRDADNSESEVIRQLQSDTGLNFEEL</sequence>
<dbReference type="SMART" id="SM00283">
    <property type="entry name" value="MA"/>
    <property type="match status" value="1"/>
</dbReference>
<keyword evidence="4" id="KW-0472">Membrane</keyword>
<dbReference type="InterPro" id="IPR004089">
    <property type="entry name" value="MCPsignal_dom"/>
</dbReference>
<evidence type="ECO:0000256" key="4">
    <source>
        <dbReference type="SAM" id="Phobius"/>
    </source>
</evidence>
<dbReference type="SUPFAM" id="SSF58104">
    <property type="entry name" value="Methyl-accepting chemotaxis protein (MCP) signaling domain"/>
    <property type="match status" value="1"/>
</dbReference>
<dbReference type="GO" id="GO:0005886">
    <property type="term" value="C:plasma membrane"/>
    <property type="evidence" value="ECO:0007669"/>
    <property type="project" value="TreeGrafter"/>
</dbReference>
<evidence type="ECO:0000259" key="5">
    <source>
        <dbReference type="PROSITE" id="PS50111"/>
    </source>
</evidence>
<evidence type="ECO:0000256" key="3">
    <source>
        <dbReference type="PROSITE-ProRule" id="PRU00284"/>
    </source>
</evidence>
<dbReference type="InterPro" id="IPR024478">
    <property type="entry name" value="HlyB_4HB_MCP"/>
</dbReference>
<evidence type="ECO:0000313" key="6">
    <source>
        <dbReference type="EMBL" id="AEE15792.1"/>
    </source>
</evidence>
<reference evidence="7" key="1">
    <citation type="submission" date="2011-04" db="EMBL/GenBank/DDBJ databases">
        <title>The complete genome of Treponema brennaborense DSM 12168.</title>
        <authorList>
            <person name="Lucas S."/>
            <person name="Han J."/>
            <person name="Lapidus A."/>
            <person name="Bruce D."/>
            <person name="Goodwin L."/>
            <person name="Pitluck S."/>
            <person name="Peters L."/>
            <person name="Kyrpides N."/>
            <person name="Mavromatis K."/>
            <person name="Ivanova N."/>
            <person name="Mikhailova N."/>
            <person name="Pagani I."/>
            <person name="Teshima H."/>
            <person name="Detter J.C."/>
            <person name="Tapia R."/>
            <person name="Han C."/>
            <person name="Land M."/>
            <person name="Hauser L."/>
            <person name="Markowitz V."/>
            <person name="Cheng J.-F."/>
            <person name="Hugenholtz P."/>
            <person name="Woyke T."/>
            <person name="Wu D."/>
            <person name="Gronow S."/>
            <person name="Wellnitz S."/>
            <person name="Brambilla E."/>
            <person name="Klenk H.-P."/>
            <person name="Eisen J.A."/>
        </authorList>
    </citation>
    <scope>NUCLEOTIDE SEQUENCE [LARGE SCALE GENOMIC DNA]</scope>
    <source>
        <strain evidence="7">DSM 12168 / CIP 105900 / DD5/3</strain>
    </source>
</reference>
<gene>
    <name evidence="6" type="ordered locus">Trebr_0345</name>
</gene>
<dbReference type="PANTHER" id="PTHR43531:SF11">
    <property type="entry name" value="METHYL-ACCEPTING CHEMOTAXIS PROTEIN 3"/>
    <property type="match status" value="1"/>
</dbReference>
<keyword evidence="4" id="KW-0812">Transmembrane</keyword>
<feature type="transmembrane region" description="Helical" evidence="4">
    <location>
        <begin position="192"/>
        <end position="213"/>
    </location>
</feature>
<dbReference type="HOGENOM" id="CLU_000445_107_16_12"/>
<evidence type="ECO:0000256" key="1">
    <source>
        <dbReference type="ARBA" id="ARBA00022500"/>
    </source>
</evidence>
<organism evidence="6 7">
    <name type="scientific">Treponema brennaborense (strain DSM 12168 / CIP 105900 / DD5/3)</name>
    <dbReference type="NCBI Taxonomy" id="906968"/>
    <lineage>
        <taxon>Bacteria</taxon>
        <taxon>Pseudomonadati</taxon>
        <taxon>Spirochaetota</taxon>
        <taxon>Spirochaetia</taxon>
        <taxon>Spirochaetales</taxon>
        <taxon>Treponemataceae</taxon>
        <taxon>Treponema</taxon>
    </lineage>
</organism>
<proteinExistence type="inferred from homology"/>
<keyword evidence="1" id="KW-0145">Chemotaxis</keyword>
<dbReference type="RefSeq" id="WP_013757511.1">
    <property type="nucleotide sequence ID" value="NC_015500.1"/>
</dbReference>
<keyword evidence="7" id="KW-1185">Reference proteome</keyword>
<dbReference type="KEGG" id="tbe:Trebr_0345"/>
<dbReference type="OrthoDB" id="2489132at2"/>
<dbReference type="GO" id="GO:0007165">
    <property type="term" value="P:signal transduction"/>
    <property type="evidence" value="ECO:0007669"/>
    <property type="project" value="UniProtKB-KW"/>
</dbReference>
<dbReference type="GO" id="GO:0004888">
    <property type="term" value="F:transmembrane signaling receptor activity"/>
    <property type="evidence" value="ECO:0007669"/>
    <property type="project" value="InterPro"/>
</dbReference>
<dbReference type="Proteomes" id="UP000006546">
    <property type="component" value="Chromosome"/>
</dbReference>
<dbReference type="PRINTS" id="PR00260">
    <property type="entry name" value="CHEMTRNSDUCR"/>
</dbReference>
<dbReference type="Gene3D" id="1.10.287.950">
    <property type="entry name" value="Methyl-accepting chemotaxis protein"/>
    <property type="match status" value="1"/>
</dbReference>
<dbReference type="eggNOG" id="COG0840">
    <property type="taxonomic scope" value="Bacteria"/>
</dbReference>
<dbReference type="STRING" id="906968.Trebr_0345"/>
<dbReference type="Pfam" id="PF12729">
    <property type="entry name" value="4HB_MCP_1"/>
    <property type="match status" value="1"/>
</dbReference>
<dbReference type="PANTHER" id="PTHR43531">
    <property type="entry name" value="PROTEIN ICFG"/>
    <property type="match status" value="1"/>
</dbReference>
<dbReference type="InterPro" id="IPR051310">
    <property type="entry name" value="MCP_chemotaxis"/>
</dbReference>